<keyword evidence="11" id="KW-0325">Glycoprotein</keyword>
<evidence type="ECO:0000256" key="4">
    <source>
        <dbReference type="ARBA" id="ARBA00022673"/>
    </source>
</evidence>
<sequence>MSDHPHVPEPPELVEVLLADEPAPPPPRELLRAGSDPPVGPLLAGVERRLAEQLDRLEGKVEHLIGVSSQSRRATARRATARRSLFAGIMAEMADEERAEAEAAQVALAKRVEAAKKGEVARRSEAARKSFAELRGAASGGRASRAGALRKWSNWAVPLPGGSEGEVLREWSESCAEVRPAGTSSTVVSDEDGAEGPAGSGRPAEPAQAAHCPVSTLAERSGPEGAGGRPERARAVALEDRAMMKPALRQGTDLGGRVSEIEAPPEGAGGTRRQVPTEAAQGVAPARRPTLKQKPGQRQTWPELREAAQEEVPQRKGPAVVVSASSPCSTSDVVGPAPQGCAWAGSPGASSPKRVGFSQARKNCSMSHEQLSSKMSTAEGILNMMEKTEKGRRTQSVHVRGSQFARQTLEKRVRLLKHATTLKSGRVKKVGVVGKVVSSNAFDYFIMLIVFLNLLLIGAQVNHAAVSDRNEQAFDIMEYVCTFIFAVELCARLSVYRVQFFTHFRERWWNIFDFLLVGISLIDTAISLGVDTKGGTWGFMGNLGRAIRLLRIMRIFRVVRRLAQLRVMLYMIISSLQSCFWVLIIMVGVIYMVAIVVTQGATEFLRGPNAAVATDEYEQVLSMYGSLFSTMYTLFLCMSGGISWGLASKPMRGPGWLLEAVVIGYVFFMVFAVANIQRPSVHPATVLGLWVRTHWKRFEHLSPARVYLLAVWVLRTVSDQSAHPNMPFSTYLSHGGGS</sequence>
<accession>A0ABN9YGY1</accession>
<dbReference type="InterPro" id="IPR027359">
    <property type="entry name" value="Volt_channel_dom_sf"/>
</dbReference>
<feature type="transmembrane region" description="Helical" evidence="14">
    <location>
        <begin position="568"/>
        <end position="601"/>
    </location>
</feature>
<evidence type="ECO:0000256" key="7">
    <source>
        <dbReference type="ARBA" id="ARBA00022882"/>
    </source>
</evidence>
<dbReference type="InterPro" id="IPR005821">
    <property type="entry name" value="Ion_trans_dom"/>
</dbReference>
<evidence type="ECO:0000256" key="12">
    <source>
        <dbReference type="ARBA" id="ARBA00023303"/>
    </source>
</evidence>
<dbReference type="PANTHER" id="PTHR45628">
    <property type="entry name" value="VOLTAGE-DEPENDENT CALCIUM CHANNEL TYPE A SUBUNIT ALPHA-1"/>
    <property type="match status" value="1"/>
</dbReference>
<evidence type="ECO:0000256" key="2">
    <source>
        <dbReference type="ARBA" id="ARBA00022448"/>
    </source>
</evidence>
<evidence type="ECO:0000256" key="11">
    <source>
        <dbReference type="ARBA" id="ARBA00023180"/>
    </source>
</evidence>
<proteinExistence type="predicted"/>
<evidence type="ECO:0000256" key="10">
    <source>
        <dbReference type="ARBA" id="ARBA00023136"/>
    </source>
</evidence>
<keyword evidence="4" id="KW-0107">Calcium channel</keyword>
<dbReference type="PANTHER" id="PTHR45628:SF7">
    <property type="entry name" value="VOLTAGE-DEPENDENT CALCIUM CHANNEL TYPE A SUBUNIT ALPHA-1"/>
    <property type="match status" value="1"/>
</dbReference>
<keyword evidence="10 14" id="KW-0472">Membrane</keyword>
<feature type="region of interest" description="Disordered" evidence="13">
    <location>
        <begin position="174"/>
        <end position="318"/>
    </location>
</feature>
<keyword evidence="3" id="KW-0109">Calcium transport</keyword>
<feature type="transmembrane region" description="Helical" evidence="14">
    <location>
        <begin position="621"/>
        <end position="644"/>
    </location>
</feature>
<feature type="transmembrane region" description="Helical" evidence="14">
    <location>
        <begin position="656"/>
        <end position="674"/>
    </location>
</feature>
<evidence type="ECO:0000259" key="15">
    <source>
        <dbReference type="Pfam" id="PF00520"/>
    </source>
</evidence>
<keyword evidence="5 14" id="KW-0812">Transmembrane</keyword>
<evidence type="ECO:0000313" key="17">
    <source>
        <dbReference type="Proteomes" id="UP001189429"/>
    </source>
</evidence>
<keyword evidence="6" id="KW-0106">Calcium</keyword>
<evidence type="ECO:0000256" key="1">
    <source>
        <dbReference type="ARBA" id="ARBA00004141"/>
    </source>
</evidence>
<keyword evidence="17" id="KW-1185">Reference proteome</keyword>
<feature type="transmembrane region" description="Helical" evidence="14">
    <location>
        <begin position="508"/>
        <end position="530"/>
    </location>
</feature>
<evidence type="ECO:0000256" key="6">
    <source>
        <dbReference type="ARBA" id="ARBA00022837"/>
    </source>
</evidence>
<feature type="compositionally biased region" description="Basic and acidic residues" evidence="13">
    <location>
        <begin position="303"/>
        <end position="314"/>
    </location>
</feature>
<evidence type="ECO:0000313" key="16">
    <source>
        <dbReference type="EMBL" id="CAK0912134.1"/>
    </source>
</evidence>
<feature type="compositionally biased region" description="Basic and acidic residues" evidence="13">
    <location>
        <begin position="229"/>
        <end position="243"/>
    </location>
</feature>
<evidence type="ECO:0000256" key="5">
    <source>
        <dbReference type="ARBA" id="ARBA00022692"/>
    </source>
</evidence>
<evidence type="ECO:0000256" key="8">
    <source>
        <dbReference type="ARBA" id="ARBA00022989"/>
    </source>
</evidence>
<evidence type="ECO:0000256" key="13">
    <source>
        <dbReference type="SAM" id="MobiDB-lite"/>
    </source>
</evidence>
<keyword evidence="2" id="KW-0813">Transport</keyword>
<comment type="subcellular location">
    <subcellularLocation>
        <location evidence="1">Membrane</location>
        <topology evidence="1">Multi-pass membrane protein</topology>
    </subcellularLocation>
</comment>
<keyword evidence="8 14" id="KW-1133">Transmembrane helix</keyword>
<dbReference type="SUPFAM" id="SSF81324">
    <property type="entry name" value="Voltage-gated potassium channels"/>
    <property type="match status" value="1"/>
</dbReference>
<evidence type="ECO:0000256" key="3">
    <source>
        <dbReference type="ARBA" id="ARBA00022568"/>
    </source>
</evidence>
<dbReference type="Proteomes" id="UP001189429">
    <property type="component" value="Unassembled WGS sequence"/>
</dbReference>
<dbReference type="Pfam" id="PF00520">
    <property type="entry name" value="Ion_trans"/>
    <property type="match status" value="1"/>
</dbReference>
<evidence type="ECO:0000256" key="9">
    <source>
        <dbReference type="ARBA" id="ARBA00023065"/>
    </source>
</evidence>
<feature type="transmembrane region" description="Helical" evidence="14">
    <location>
        <begin position="476"/>
        <end position="496"/>
    </location>
</feature>
<feature type="domain" description="Ion transport" evidence="15">
    <location>
        <begin position="440"/>
        <end position="675"/>
    </location>
</feature>
<protein>
    <recommendedName>
        <fullName evidence="15">Ion transport domain-containing protein</fullName>
    </recommendedName>
</protein>
<dbReference type="Gene3D" id="1.20.120.350">
    <property type="entry name" value="Voltage-gated potassium channels. Chain C"/>
    <property type="match status" value="1"/>
</dbReference>
<evidence type="ECO:0000256" key="14">
    <source>
        <dbReference type="SAM" id="Phobius"/>
    </source>
</evidence>
<keyword evidence="7" id="KW-0851">Voltage-gated channel</keyword>
<dbReference type="EMBL" id="CAUYUJ010022703">
    <property type="protein sequence ID" value="CAK0912134.1"/>
    <property type="molecule type" value="Genomic_DNA"/>
</dbReference>
<reference evidence="16" key="1">
    <citation type="submission" date="2023-10" db="EMBL/GenBank/DDBJ databases">
        <authorList>
            <person name="Chen Y."/>
            <person name="Shah S."/>
            <person name="Dougan E. K."/>
            <person name="Thang M."/>
            <person name="Chan C."/>
        </authorList>
    </citation>
    <scope>NUCLEOTIDE SEQUENCE [LARGE SCALE GENOMIC DNA]</scope>
</reference>
<name>A0ABN9YGY1_9DINO</name>
<keyword evidence="9" id="KW-0406">Ion transport</keyword>
<comment type="caution">
    <text evidence="16">The sequence shown here is derived from an EMBL/GenBank/DDBJ whole genome shotgun (WGS) entry which is preliminary data.</text>
</comment>
<gene>
    <name evidence="16" type="ORF">PCOR1329_LOCUS85752</name>
</gene>
<feature type="transmembrane region" description="Helical" evidence="14">
    <location>
        <begin position="444"/>
        <end position="464"/>
    </location>
</feature>
<keyword evidence="12" id="KW-0407">Ion channel</keyword>
<organism evidence="16 17">
    <name type="scientific">Prorocentrum cordatum</name>
    <dbReference type="NCBI Taxonomy" id="2364126"/>
    <lineage>
        <taxon>Eukaryota</taxon>
        <taxon>Sar</taxon>
        <taxon>Alveolata</taxon>
        <taxon>Dinophyceae</taxon>
        <taxon>Prorocentrales</taxon>
        <taxon>Prorocentraceae</taxon>
        <taxon>Prorocentrum</taxon>
    </lineage>
</organism>
<dbReference type="InterPro" id="IPR050599">
    <property type="entry name" value="VDCC_alpha-1_subunit"/>
</dbReference>